<reference evidence="2" key="1">
    <citation type="journal article" date="2014" name="Int. J. Syst. Evol. Microbiol.">
        <title>Complete genome sequence of Corynebacterium casei LMG S-19264T (=DSM 44701T), isolated from a smear-ripened cheese.</title>
        <authorList>
            <consortium name="US DOE Joint Genome Institute (JGI-PGF)"/>
            <person name="Walter F."/>
            <person name="Albersmeier A."/>
            <person name="Kalinowski J."/>
            <person name="Ruckert C."/>
        </authorList>
    </citation>
    <scope>NUCLEOTIDE SEQUENCE</scope>
    <source>
        <strain evidence="2">JCM 4784</strain>
    </source>
</reference>
<dbReference type="Proteomes" id="UP000608024">
    <property type="component" value="Unassembled WGS sequence"/>
</dbReference>
<reference evidence="2" key="2">
    <citation type="submission" date="2020-09" db="EMBL/GenBank/DDBJ databases">
        <authorList>
            <person name="Sun Q."/>
            <person name="Ohkuma M."/>
        </authorList>
    </citation>
    <scope>NUCLEOTIDE SEQUENCE</scope>
    <source>
        <strain evidence="2">JCM 4784</strain>
    </source>
</reference>
<sequence length="127" mass="13137">MHDDEGAVLAEVQVEFDDVQARGLRGDERPQGVLGFDAHDTAMPDGEEVQDRLASVDGGSAPRGAPAEAHAAGRSLIVRLHEGTVPARRRGVVRSGAHDAQEQPGDDGGDENGASAQRFCAPCGGDG</sequence>
<dbReference type="AlphaFoldDB" id="A0A918ZWF2"/>
<evidence type="ECO:0000256" key="1">
    <source>
        <dbReference type="SAM" id="MobiDB-lite"/>
    </source>
</evidence>
<feature type="compositionally biased region" description="Low complexity" evidence="1">
    <location>
        <begin position="62"/>
        <end position="74"/>
    </location>
</feature>
<organism evidence="2 3">
    <name type="scientific">Streptomyces longispororuber</name>
    <dbReference type="NCBI Taxonomy" id="68230"/>
    <lineage>
        <taxon>Bacteria</taxon>
        <taxon>Bacillati</taxon>
        <taxon>Actinomycetota</taxon>
        <taxon>Actinomycetes</taxon>
        <taxon>Kitasatosporales</taxon>
        <taxon>Streptomycetaceae</taxon>
        <taxon>Streptomyces</taxon>
    </lineage>
</organism>
<comment type="caution">
    <text evidence="2">The sequence shown here is derived from an EMBL/GenBank/DDBJ whole genome shotgun (WGS) entry which is preliminary data.</text>
</comment>
<dbReference type="EMBL" id="BNBT01000084">
    <property type="protein sequence ID" value="GHE74161.1"/>
    <property type="molecule type" value="Genomic_DNA"/>
</dbReference>
<evidence type="ECO:0000313" key="2">
    <source>
        <dbReference type="EMBL" id="GHE74161.1"/>
    </source>
</evidence>
<accession>A0A918ZWF2</accession>
<gene>
    <name evidence="2" type="ORF">GCM10018785_47890</name>
</gene>
<protein>
    <submittedName>
        <fullName evidence="2">Uncharacterized protein</fullName>
    </submittedName>
</protein>
<keyword evidence="3" id="KW-1185">Reference proteome</keyword>
<evidence type="ECO:0000313" key="3">
    <source>
        <dbReference type="Proteomes" id="UP000608024"/>
    </source>
</evidence>
<name>A0A918ZWF2_9ACTN</name>
<proteinExistence type="predicted"/>
<feature type="region of interest" description="Disordered" evidence="1">
    <location>
        <begin position="21"/>
        <end position="127"/>
    </location>
</feature>